<organism evidence="1 2">
    <name type="scientific">Hyalella azteca</name>
    <name type="common">Amphipod</name>
    <dbReference type="NCBI Taxonomy" id="294128"/>
    <lineage>
        <taxon>Eukaryota</taxon>
        <taxon>Metazoa</taxon>
        <taxon>Ecdysozoa</taxon>
        <taxon>Arthropoda</taxon>
        <taxon>Crustacea</taxon>
        <taxon>Multicrustacea</taxon>
        <taxon>Malacostraca</taxon>
        <taxon>Eumalacostraca</taxon>
        <taxon>Peracarida</taxon>
        <taxon>Amphipoda</taxon>
        <taxon>Senticaudata</taxon>
        <taxon>Talitrida</taxon>
        <taxon>Talitroidea</taxon>
        <taxon>Hyalellidae</taxon>
        <taxon>Hyalella</taxon>
    </lineage>
</organism>
<keyword evidence="1" id="KW-1185">Reference proteome</keyword>
<protein>
    <submittedName>
        <fullName evidence="2">Uncharacterized protein LOC108669486 isoform X3</fullName>
    </submittedName>
</protein>
<dbReference type="GeneID" id="108669486"/>
<dbReference type="AlphaFoldDB" id="A0A979FTF9"/>
<name>A0A979FTF9_HYAAZ</name>
<reference evidence="2" key="1">
    <citation type="submission" date="2025-08" db="UniProtKB">
        <authorList>
            <consortium name="RefSeq"/>
        </authorList>
    </citation>
    <scope>IDENTIFICATION</scope>
    <source>
        <tissue evidence="2">Whole organism</tissue>
    </source>
</reference>
<dbReference type="RefSeq" id="XP_047739672.1">
    <property type="nucleotide sequence ID" value="XM_047883716.1"/>
</dbReference>
<gene>
    <name evidence="2" type="primary">LOC108669486</name>
</gene>
<evidence type="ECO:0000313" key="1">
    <source>
        <dbReference type="Proteomes" id="UP000694843"/>
    </source>
</evidence>
<accession>A0A979FTF9</accession>
<proteinExistence type="predicted"/>
<sequence length="143" mass="15921">MSYNTSKCRVMLYRLSEAVVQRGRCAEQSLDLTEVLAGACRVKFEVRQVAAPLQVLQVPANGIKKELEDEMEDITVKEEPFLYENKACSPEVASPAHINQQAPSLASCKPCKMEDLDNHEAHQILTVSSAEAGNLVKNIFKTW</sequence>
<evidence type="ECO:0000313" key="2">
    <source>
        <dbReference type="RefSeq" id="XP_047739672.1"/>
    </source>
</evidence>
<dbReference type="Proteomes" id="UP000694843">
    <property type="component" value="Unplaced"/>
</dbReference>